<keyword evidence="5 14" id="KW-0436">Ligase</keyword>
<evidence type="ECO:0000313" key="19">
    <source>
        <dbReference type="Proteomes" id="UP000033103"/>
    </source>
</evidence>
<dbReference type="GO" id="GO:0071555">
    <property type="term" value="P:cell wall organization"/>
    <property type="evidence" value="ECO:0007669"/>
    <property type="project" value="UniProtKB-KW"/>
</dbReference>
<dbReference type="GO" id="GO:0009252">
    <property type="term" value="P:peptidoglycan biosynthetic process"/>
    <property type="evidence" value="ECO:0007669"/>
    <property type="project" value="UniProtKB-UniRule"/>
</dbReference>
<evidence type="ECO:0000256" key="13">
    <source>
        <dbReference type="ARBA" id="ARBA00047833"/>
    </source>
</evidence>
<evidence type="ECO:0000256" key="9">
    <source>
        <dbReference type="ARBA" id="ARBA00022960"/>
    </source>
</evidence>
<dbReference type="PANTHER" id="PTHR43445:SF3">
    <property type="entry name" value="UDP-N-ACETYLMURAMATE--L-ALANINE LIGASE"/>
    <property type="match status" value="1"/>
</dbReference>
<dbReference type="PANTHER" id="PTHR43445">
    <property type="entry name" value="UDP-N-ACETYLMURAMATE--L-ALANINE LIGASE-RELATED"/>
    <property type="match status" value="1"/>
</dbReference>
<keyword evidence="11 14" id="KW-0131">Cell cycle</keyword>
<dbReference type="GO" id="GO:0008360">
    <property type="term" value="P:regulation of cell shape"/>
    <property type="evidence" value="ECO:0007669"/>
    <property type="project" value="UniProtKB-KW"/>
</dbReference>
<dbReference type="HOGENOM" id="CLU_028104_1_0_0"/>
<keyword evidence="19" id="KW-1185">Reference proteome</keyword>
<name>A0A0E3Z9J5_9FUSO</name>
<dbReference type="EMBL" id="CP011280">
    <property type="protein sequence ID" value="AKC95111.1"/>
    <property type="molecule type" value="Genomic_DNA"/>
</dbReference>
<dbReference type="GO" id="GO:0051301">
    <property type="term" value="P:cell division"/>
    <property type="evidence" value="ECO:0007669"/>
    <property type="project" value="UniProtKB-KW"/>
</dbReference>
<dbReference type="SUPFAM" id="SSF53244">
    <property type="entry name" value="MurD-like peptide ligases, peptide-binding domain"/>
    <property type="match status" value="1"/>
</dbReference>
<keyword evidence="12 14" id="KW-0961">Cell wall biogenesis/degradation</keyword>
<feature type="domain" description="Mur ligase central" evidence="17">
    <location>
        <begin position="109"/>
        <end position="283"/>
    </location>
</feature>
<evidence type="ECO:0000256" key="7">
    <source>
        <dbReference type="ARBA" id="ARBA00022741"/>
    </source>
</evidence>
<dbReference type="GO" id="GO:0008763">
    <property type="term" value="F:UDP-N-acetylmuramate-L-alanine ligase activity"/>
    <property type="evidence" value="ECO:0007669"/>
    <property type="project" value="UniProtKB-UniRule"/>
</dbReference>
<evidence type="ECO:0000256" key="14">
    <source>
        <dbReference type="HAMAP-Rule" id="MF_00046"/>
    </source>
</evidence>
<dbReference type="GO" id="GO:0005524">
    <property type="term" value="F:ATP binding"/>
    <property type="evidence" value="ECO:0007669"/>
    <property type="project" value="UniProtKB-UniRule"/>
</dbReference>
<evidence type="ECO:0000256" key="11">
    <source>
        <dbReference type="ARBA" id="ARBA00023306"/>
    </source>
</evidence>
<evidence type="ECO:0000259" key="16">
    <source>
        <dbReference type="Pfam" id="PF02875"/>
    </source>
</evidence>
<dbReference type="EC" id="6.3.2.8" evidence="3 14"/>
<evidence type="ECO:0000256" key="3">
    <source>
        <dbReference type="ARBA" id="ARBA00012211"/>
    </source>
</evidence>
<evidence type="ECO:0000259" key="15">
    <source>
        <dbReference type="Pfam" id="PF01225"/>
    </source>
</evidence>
<sequence>MRRIYFSGINGIGMSGIAKILKEQGEIVEGSDLEYKDITKSLEDLGIKVHIGQTVENIEDFNPDLYVYSTAIKTTNPEYIYAKSKGIKMERRGQVLADIANKFENSIAVAGTHGKTTTSSMMSLCFMCKDPYVVVGGIIPTLNSNSHLGKSSYFVMEADESDNSFLYLYPKYSVITNIEPDHLEHHGNFNNLEHSFIKFIEQTKEKVILSKDCPNIKSLDLSEYKDKLIYYSVEESADIYAKNIRVNNGITKYEVIMNGESLGEFALKVPGLHNVKNSLPVIYLSEINGVDLEYVRKTLASFTGAKRRYQVIYNDEIKVIDDYAHHPTEIKATITAARTNEKGKLTVIFEPHRYTRTKFFMNDFAKSLSLADKIILLPIYAASEENTTGISSEDLCNKIKEIDSKKDVSVMLPNEVMEYIYLNYEPGDVYIFMGAGTVSKFAYRLVNKIKE</sequence>
<dbReference type="GO" id="GO:0005737">
    <property type="term" value="C:cytoplasm"/>
    <property type="evidence" value="ECO:0007669"/>
    <property type="project" value="UniProtKB-SubCell"/>
</dbReference>
<comment type="similarity">
    <text evidence="14">Belongs to the MurCDEF family.</text>
</comment>
<comment type="subcellular location">
    <subcellularLocation>
        <location evidence="1 14">Cytoplasm</location>
    </subcellularLocation>
</comment>
<organism evidence="18 19">
    <name type="scientific">Sneathia vaginalis</name>
    <dbReference type="NCBI Taxonomy" id="187101"/>
    <lineage>
        <taxon>Bacteria</taxon>
        <taxon>Fusobacteriati</taxon>
        <taxon>Fusobacteriota</taxon>
        <taxon>Fusobacteriia</taxon>
        <taxon>Fusobacteriales</taxon>
        <taxon>Leptotrichiaceae</taxon>
        <taxon>Sneathia</taxon>
    </lineage>
</organism>
<keyword evidence="6 14" id="KW-0132">Cell division</keyword>
<evidence type="ECO:0000259" key="17">
    <source>
        <dbReference type="Pfam" id="PF08245"/>
    </source>
</evidence>
<evidence type="ECO:0000256" key="6">
    <source>
        <dbReference type="ARBA" id="ARBA00022618"/>
    </source>
</evidence>
<dbReference type="PATRIC" id="fig|1069640.6.peg.133"/>
<evidence type="ECO:0000256" key="1">
    <source>
        <dbReference type="ARBA" id="ARBA00004496"/>
    </source>
</evidence>
<dbReference type="Pfam" id="PF08245">
    <property type="entry name" value="Mur_ligase_M"/>
    <property type="match status" value="1"/>
</dbReference>
<dbReference type="NCBIfam" id="TIGR01082">
    <property type="entry name" value="murC"/>
    <property type="match status" value="1"/>
</dbReference>
<evidence type="ECO:0000256" key="5">
    <source>
        <dbReference type="ARBA" id="ARBA00022598"/>
    </source>
</evidence>
<keyword evidence="9 14" id="KW-0133">Cell shape</keyword>
<keyword evidence="7 14" id="KW-0547">Nucleotide-binding</keyword>
<protein>
    <recommendedName>
        <fullName evidence="3 14">UDP-N-acetylmuramate--L-alanine ligase</fullName>
        <ecNumber evidence="3 14">6.3.2.8</ecNumber>
    </recommendedName>
    <alternativeName>
        <fullName evidence="14">UDP-N-acetylmuramoyl-L-alanine synthetase</fullName>
    </alternativeName>
</protein>
<dbReference type="Gene3D" id="3.40.50.720">
    <property type="entry name" value="NAD(P)-binding Rossmann-like Domain"/>
    <property type="match status" value="1"/>
</dbReference>
<dbReference type="Gene3D" id="3.40.1190.10">
    <property type="entry name" value="Mur-like, catalytic domain"/>
    <property type="match status" value="1"/>
</dbReference>
<accession>A0A0E3Z9J5</accession>
<dbReference type="InterPro" id="IPR004101">
    <property type="entry name" value="Mur_ligase_C"/>
</dbReference>
<evidence type="ECO:0000313" key="18">
    <source>
        <dbReference type="EMBL" id="AKC95111.1"/>
    </source>
</evidence>
<evidence type="ECO:0000256" key="10">
    <source>
        <dbReference type="ARBA" id="ARBA00022984"/>
    </source>
</evidence>
<keyword evidence="8 14" id="KW-0067">ATP-binding</keyword>
<gene>
    <name evidence="14" type="primary">murC</name>
    <name evidence="18" type="ORF">VC03_00705</name>
</gene>
<dbReference type="Gene3D" id="3.90.190.20">
    <property type="entry name" value="Mur ligase, C-terminal domain"/>
    <property type="match status" value="1"/>
</dbReference>
<feature type="domain" description="Mur ligase C-terminal" evidence="16">
    <location>
        <begin position="307"/>
        <end position="436"/>
    </location>
</feature>
<dbReference type="AlphaFoldDB" id="A0A0E3Z9J5"/>
<comment type="pathway">
    <text evidence="2 14">Cell wall biogenesis; peptidoglycan biosynthesis.</text>
</comment>
<comment type="function">
    <text evidence="14">Cell wall formation.</text>
</comment>
<dbReference type="InterPro" id="IPR013221">
    <property type="entry name" value="Mur_ligase_cen"/>
</dbReference>
<dbReference type="InterPro" id="IPR036615">
    <property type="entry name" value="Mur_ligase_C_dom_sf"/>
</dbReference>
<keyword evidence="10 14" id="KW-0573">Peptidoglycan synthesis</keyword>
<dbReference type="InterPro" id="IPR036565">
    <property type="entry name" value="Mur-like_cat_sf"/>
</dbReference>
<dbReference type="InterPro" id="IPR005758">
    <property type="entry name" value="UDP-N-AcMur_Ala_ligase_MurC"/>
</dbReference>
<dbReference type="InterPro" id="IPR000713">
    <property type="entry name" value="Mur_ligase_N"/>
</dbReference>
<dbReference type="InterPro" id="IPR050061">
    <property type="entry name" value="MurCDEF_pg_biosynth"/>
</dbReference>
<dbReference type="Proteomes" id="UP000033103">
    <property type="component" value="Chromosome"/>
</dbReference>
<dbReference type="SUPFAM" id="SSF53623">
    <property type="entry name" value="MurD-like peptide ligases, catalytic domain"/>
    <property type="match status" value="1"/>
</dbReference>
<dbReference type="UniPathway" id="UPA00219"/>
<dbReference type="OrthoDB" id="9804126at2"/>
<dbReference type="STRING" id="187101.VC03_00705"/>
<dbReference type="Pfam" id="PF01225">
    <property type="entry name" value="Mur_ligase"/>
    <property type="match status" value="1"/>
</dbReference>
<evidence type="ECO:0000256" key="8">
    <source>
        <dbReference type="ARBA" id="ARBA00022840"/>
    </source>
</evidence>
<dbReference type="RefSeq" id="WP_046328217.1">
    <property type="nucleotide sequence ID" value="NZ_CP011280.1"/>
</dbReference>
<keyword evidence="4 14" id="KW-0963">Cytoplasm</keyword>
<feature type="domain" description="Mur ligase N-terminal catalytic" evidence="15">
    <location>
        <begin position="4"/>
        <end position="103"/>
    </location>
</feature>
<dbReference type="HAMAP" id="MF_00046">
    <property type="entry name" value="MurC"/>
    <property type="match status" value="1"/>
</dbReference>
<evidence type="ECO:0000256" key="12">
    <source>
        <dbReference type="ARBA" id="ARBA00023316"/>
    </source>
</evidence>
<dbReference type="KEGG" id="sns:VC03_00705"/>
<proteinExistence type="inferred from homology"/>
<feature type="binding site" evidence="14">
    <location>
        <begin position="111"/>
        <end position="117"/>
    </location>
    <ligand>
        <name>ATP</name>
        <dbReference type="ChEBI" id="CHEBI:30616"/>
    </ligand>
</feature>
<comment type="catalytic activity">
    <reaction evidence="13 14">
        <text>UDP-N-acetyl-alpha-D-muramate + L-alanine + ATP = UDP-N-acetyl-alpha-D-muramoyl-L-alanine + ADP + phosphate + H(+)</text>
        <dbReference type="Rhea" id="RHEA:23372"/>
        <dbReference type="ChEBI" id="CHEBI:15378"/>
        <dbReference type="ChEBI" id="CHEBI:30616"/>
        <dbReference type="ChEBI" id="CHEBI:43474"/>
        <dbReference type="ChEBI" id="CHEBI:57972"/>
        <dbReference type="ChEBI" id="CHEBI:70757"/>
        <dbReference type="ChEBI" id="CHEBI:83898"/>
        <dbReference type="ChEBI" id="CHEBI:456216"/>
        <dbReference type="EC" id="6.3.2.8"/>
    </reaction>
</comment>
<dbReference type="Pfam" id="PF02875">
    <property type="entry name" value="Mur_ligase_C"/>
    <property type="match status" value="1"/>
</dbReference>
<dbReference type="SUPFAM" id="SSF51984">
    <property type="entry name" value="MurCD N-terminal domain"/>
    <property type="match status" value="1"/>
</dbReference>
<reference evidence="18 19" key="1">
    <citation type="journal article" date="2012" name="BMC Genomics">
        <title>Genomic sequence analysis and characterization of Sneathia amnii sp. nov.</title>
        <authorList>
            <consortium name="Vaginal Microbiome Consortium (additional members)"/>
            <person name="Harwich M.D.Jr."/>
            <person name="Serrano M.G."/>
            <person name="Fettweis J.M."/>
            <person name="Alves J.M."/>
            <person name="Reimers M.A."/>
            <person name="Buck G.A."/>
            <person name="Jefferson K.K."/>
        </authorList>
    </citation>
    <scope>NUCLEOTIDE SEQUENCE [LARGE SCALE GENOMIC DNA]</scope>
    <source>
        <strain evidence="18 19">SN35</strain>
    </source>
</reference>
<evidence type="ECO:0000256" key="2">
    <source>
        <dbReference type="ARBA" id="ARBA00004752"/>
    </source>
</evidence>
<evidence type="ECO:0000256" key="4">
    <source>
        <dbReference type="ARBA" id="ARBA00022490"/>
    </source>
</evidence>